<accession>A0A5R8KFG4</accession>
<dbReference type="OrthoDB" id="4734332at2"/>
<dbReference type="Proteomes" id="UP000306196">
    <property type="component" value="Unassembled WGS sequence"/>
</dbReference>
<protein>
    <submittedName>
        <fullName evidence="1">Ribbon-helix-helix protein, CopG family</fullName>
    </submittedName>
</protein>
<reference evidence="1 2" key="1">
    <citation type="submission" date="2019-05" db="EMBL/GenBank/DDBJ databases">
        <title>Verrucobacter flavum gen. nov., sp. nov. a new member of the family Verrucomicrobiaceae.</title>
        <authorList>
            <person name="Szuroczki S."/>
            <person name="Abbaszade G."/>
            <person name="Szabo A."/>
            <person name="Felfoldi T."/>
            <person name="Schumann P."/>
            <person name="Boka K."/>
            <person name="Keki Z."/>
            <person name="Toumi M."/>
            <person name="Toth E."/>
        </authorList>
    </citation>
    <scope>NUCLEOTIDE SEQUENCE [LARGE SCALE GENOMIC DNA]</scope>
    <source>
        <strain evidence="1 2">MG-N-17</strain>
    </source>
</reference>
<dbReference type="AlphaFoldDB" id="A0A5R8KFG4"/>
<dbReference type="SUPFAM" id="SSF47598">
    <property type="entry name" value="Ribbon-helix-helix"/>
    <property type="match status" value="1"/>
</dbReference>
<evidence type="ECO:0000313" key="2">
    <source>
        <dbReference type="Proteomes" id="UP000306196"/>
    </source>
</evidence>
<dbReference type="GO" id="GO:0006355">
    <property type="term" value="P:regulation of DNA-templated transcription"/>
    <property type="evidence" value="ECO:0007669"/>
    <property type="project" value="InterPro"/>
</dbReference>
<keyword evidence="2" id="KW-1185">Reference proteome</keyword>
<dbReference type="CDD" id="cd21631">
    <property type="entry name" value="RHH_CopG_NikR-like"/>
    <property type="match status" value="1"/>
</dbReference>
<dbReference type="EMBL" id="VAUV01000006">
    <property type="protein sequence ID" value="TLD71001.1"/>
    <property type="molecule type" value="Genomic_DNA"/>
</dbReference>
<organism evidence="1 2">
    <name type="scientific">Phragmitibacter flavus</name>
    <dbReference type="NCBI Taxonomy" id="2576071"/>
    <lineage>
        <taxon>Bacteria</taxon>
        <taxon>Pseudomonadati</taxon>
        <taxon>Verrucomicrobiota</taxon>
        <taxon>Verrucomicrobiia</taxon>
        <taxon>Verrucomicrobiales</taxon>
        <taxon>Verrucomicrobiaceae</taxon>
        <taxon>Phragmitibacter</taxon>
    </lineage>
</organism>
<dbReference type="InterPro" id="IPR010985">
    <property type="entry name" value="Ribbon_hlx_hlx"/>
</dbReference>
<sequence length="83" mass="9587">MTRTQIQFPDPLYQRLKEIAEQQDWSLSEVMRKAAEHFVTRFPEDPQPKAVWRFPTLDCGGDFVTDPASLRSEAEAIFQRSGS</sequence>
<name>A0A5R8KFG4_9BACT</name>
<evidence type="ECO:0000313" key="1">
    <source>
        <dbReference type="EMBL" id="TLD71001.1"/>
    </source>
</evidence>
<proteinExistence type="predicted"/>
<comment type="caution">
    <text evidence="1">The sequence shown here is derived from an EMBL/GenBank/DDBJ whole genome shotgun (WGS) entry which is preliminary data.</text>
</comment>
<gene>
    <name evidence="1" type="ORF">FEM03_08775</name>
</gene>
<dbReference type="RefSeq" id="WP_138085830.1">
    <property type="nucleotide sequence ID" value="NZ_VAUV01000006.1"/>
</dbReference>